<dbReference type="EMBL" id="FTMP01000006">
    <property type="protein sequence ID" value="SIQ66555.1"/>
    <property type="molecule type" value="Genomic_DNA"/>
</dbReference>
<sequence>MRRTLWRCMVGLFALWLSAAVQAQSLQFYTEEYPPLNYSRDGRPVGLAVDLVRELFERTGDHGRISVVPWARGYQATQHEPNTALFVTMRTAERERLFKWVGPVVVAVTSFYALRGSGIRIERFEDVTRISQVAVPRQWYSYQELQARGLPNLVGVKGPQQMMTMLRHGRVPVVVADNVTLEDLLALGDLRLQDVEALHGFLSSAAYIAFSPSTPDSVILNWQQALDSMKRDGSFALIYSRWLPGQPIPAELLTPAGR</sequence>
<keyword evidence="1" id="KW-1133">Transmembrane helix</keyword>
<dbReference type="AlphaFoldDB" id="A0A1N6ULP8"/>
<keyword evidence="1" id="KW-0472">Membrane</keyword>
<dbReference type="PANTHER" id="PTHR38834:SF3">
    <property type="entry name" value="SOLUTE-BINDING PROTEIN FAMILY 3_N-TERMINAL DOMAIN-CONTAINING PROTEIN"/>
    <property type="match status" value="1"/>
</dbReference>
<keyword evidence="2" id="KW-0732">Signal</keyword>
<feature type="transmembrane region" description="Helical" evidence="1">
    <location>
        <begin position="97"/>
        <end position="114"/>
    </location>
</feature>
<evidence type="ECO:0000256" key="1">
    <source>
        <dbReference type="SAM" id="Phobius"/>
    </source>
</evidence>
<dbReference type="Gene3D" id="3.40.190.10">
    <property type="entry name" value="Periplasmic binding protein-like II"/>
    <property type="match status" value="2"/>
</dbReference>
<evidence type="ECO:0000313" key="4">
    <source>
        <dbReference type="EMBL" id="SIQ66555.1"/>
    </source>
</evidence>
<dbReference type="SUPFAM" id="SSF53850">
    <property type="entry name" value="Periplasmic binding protein-like II"/>
    <property type="match status" value="1"/>
</dbReference>
<keyword evidence="1" id="KW-0812">Transmembrane</keyword>
<proteinExistence type="predicted"/>
<dbReference type="Pfam" id="PF00497">
    <property type="entry name" value="SBP_bac_3"/>
    <property type="match status" value="1"/>
</dbReference>
<accession>A0A1N6ULP8</accession>
<dbReference type="PANTHER" id="PTHR38834">
    <property type="entry name" value="PERIPLASMIC SUBSTRATE BINDING PROTEIN FAMILY 3"/>
    <property type="match status" value="1"/>
</dbReference>
<name>A0A1N6ULP8_AQUAC</name>
<feature type="signal peptide" evidence="2">
    <location>
        <begin position="1"/>
        <end position="23"/>
    </location>
</feature>
<dbReference type="InterPro" id="IPR001638">
    <property type="entry name" value="Solute-binding_3/MltF_N"/>
</dbReference>
<organism evidence="4 5">
    <name type="scientific">Aquipseudomonas alcaligenes</name>
    <name type="common">Pseudomonas alcaligenes</name>
    <dbReference type="NCBI Taxonomy" id="43263"/>
    <lineage>
        <taxon>Bacteria</taxon>
        <taxon>Pseudomonadati</taxon>
        <taxon>Pseudomonadota</taxon>
        <taxon>Gammaproteobacteria</taxon>
        <taxon>Pseudomonadales</taxon>
        <taxon>Pseudomonadaceae</taxon>
        <taxon>Aquipseudomonas</taxon>
    </lineage>
</organism>
<protein>
    <submittedName>
        <fullName evidence="4">Amino acid ABC transporter substrate-binding protein, PAAT family</fullName>
    </submittedName>
</protein>
<evidence type="ECO:0000259" key="3">
    <source>
        <dbReference type="SMART" id="SM00062"/>
    </source>
</evidence>
<evidence type="ECO:0000313" key="5">
    <source>
        <dbReference type="Proteomes" id="UP000185841"/>
    </source>
</evidence>
<feature type="chain" id="PRO_5013292106" evidence="2">
    <location>
        <begin position="24"/>
        <end position="258"/>
    </location>
</feature>
<gene>
    <name evidence="4" type="ORF">SAMN05878282_106199</name>
</gene>
<dbReference type="SMART" id="SM00062">
    <property type="entry name" value="PBPb"/>
    <property type="match status" value="1"/>
</dbReference>
<reference evidence="4 5" key="1">
    <citation type="submission" date="2017-01" db="EMBL/GenBank/DDBJ databases">
        <authorList>
            <person name="Mah S.A."/>
            <person name="Swanson W.J."/>
            <person name="Moy G.W."/>
            <person name="Vacquier V.D."/>
        </authorList>
    </citation>
    <scope>NUCLEOTIDE SEQUENCE [LARGE SCALE GENOMIC DNA]</scope>
    <source>
        <strain evidence="4 5">RU36E</strain>
    </source>
</reference>
<dbReference type="Proteomes" id="UP000185841">
    <property type="component" value="Unassembled WGS sequence"/>
</dbReference>
<evidence type="ECO:0000256" key="2">
    <source>
        <dbReference type="SAM" id="SignalP"/>
    </source>
</evidence>
<feature type="domain" description="Solute-binding protein family 3/N-terminal" evidence="3">
    <location>
        <begin position="25"/>
        <end position="246"/>
    </location>
</feature>
<dbReference type="RefSeq" id="WP_076427477.1">
    <property type="nucleotide sequence ID" value="NZ_FTMP01000006.1"/>
</dbReference>